<evidence type="ECO:0000313" key="8">
    <source>
        <dbReference type="Proteomes" id="UP000225706"/>
    </source>
</evidence>
<keyword evidence="4" id="KW-0547">Nucleotide-binding</keyword>
<feature type="binding site" evidence="4">
    <location>
        <begin position="234"/>
        <end position="238"/>
    </location>
    <ligand>
        <name>ATP</name>
        <dbReference type="ChEBI" id="CHEBI:30616"/>
    </ligand>
</feature>
<evidence type="ECO:0000256" key="1">
    <source>
        <dbReference type="ARBA" id="ARBA00009283"/>
    </source>
</evidence>
<dbReference type="GO" id="GO:0005975">
    <property type="term" value="P:carbohydrate metabolic process"/>
    <property type="evidence" value="ECO:0007669"/>
    <property type="project" value="InterPro"/>
</dbReference>
<keyword evidence="4" id="KW-0067">ATP-binding</keyword>
<proteinExistence type="inferred from homology"/>
<keyword evidence="8" id="KW-1185">Reference proteome</keyword>
<evidence type="ECO:0000256" key="4">
    <source>
        <dbReference type="PIRSR" id="PIRSR600407-2"/>
    </source>
</evidence>
<dbReference type="GO" id="GO:0005524">
    <property type="term" value="F:ATP binding"/>
    <property type="evidence" value="ECO:0007669"/>
    <property type="project" value="UniProtKB-KW"/>
</dbReference>
<accession>A0A2B4S6S3</accession>
<dbReference type="Gene3D" id="3.30.420.40">
    <property type="match status" value="1"/>
</dbReference>
<dbReference type="SUPFAM" id="SSF51445">
    <property type="entry name" value="(Trans)glycosidases"/>
    <property type="match status" value="1"/>
</dbReference>
<dbReference type="InterPro" id="IPR000407">
    <property type="entry name" value="GDA1_CD39_NTPase"/>
</dbReference>
<dbReference type="EMBL" id="LSMT01000167">
    <property type="protein sequence ID" value="PFX24779.1"/>
    <property type="molecule type" value="Genomic_DNA"/>
</dbReference>
<evidence type="ECO:0000256" key="3">
    <source>
        <dbReference type="PIRSR" id="PIRSR600407-1"/>
    </source>
</evidence>
<feature type="transmembrane region" description="Helical" evidence="6">
    <location>
        <begin position="28"/>
        <end position="51"/>
    </location>
</feature>
<dbReference type="GO" id="GO:0017111">
    <property type="term" value="F:ribonucleoside triphosphate phosphatase activity"/>
    <property type="evidence" value="ECO:0007669"/>
    <property type="project" value="TreeGrafter"/>
</dbReference>
<evidence type="ECO:0000256" key="5">
    <source>
        <dbReference type="RuleBase" id="RU003833"/>
    </source>
</evidence>
<evidence type="ECO:0000256" key="6">
    <source>
        <dbReference type="SAM" id="Phobius"/>
    </source>
</evidence>
<name>A0A2B4S6S3_STYPI</name>
<keyword evidence="6" id="KW-0812">Transmembrane</keyword>
<organism evidence="7 8">
    <name type="scientific">Stylophora pistillata</name>
    <name type="common">Smooth cauliflower coral</name>
    <dbReference type="NCBI Taxonomy" id="50429"/>
    <lineage>
        <taxon>Eukaryota</taxon>
        <taxon>Metazoa</taxon>
        <taxon>Cnidaria</taxon>
        <taxon>Anthozoa</taxon>
        <taxon>Hexacorallia</taxon>
        <taxon>Scleractinia</taxon>
        <taxon>Astrocoeniina</taxon>
        <taxon>Pocilloporidae</taxon>
        <taxon>Stylophora</taxon>
    </lineage>
</organism>
<keyword evidence="6" id="KW-1133">Transmembrane helix</keyword>
<keyword evidence="2 5" id="KW-0378">Hydrolase</keyword>
<dbReference type="GO" id="GO:0009134">
    <property type="term" value="P:nucleoside diphosphate catabolic process"/>
    <property type="evidence" value="ECO:0007669"/>
    <property type="project" value="TreeGrafter"/>
</dbReference>
<feature type="active site" description="Proton acceptor" evidence="3">
    <location>
        <position position="193"/>
    </location>
</feature>
<reference evidence="8" key="1">
    <citation type="journal article" date="2017" name="bioRxiv">
        <title>Comparative analysis of the genomes of Stylophora pistillata and Acropora digitifera provides evidence for extensive differences between species of corals.</title>
        <authorList>
            <person name="Voolstra C.R."/>
            <person name="Li Y."/>
            <person name="Liew Y.J."/>
            <person name="Baumgarten S."/>
            <person name="Zoccola D."/>
            <person name="Flot J.-F."/>
            <person name="Tambutte S."/>
            <person name="Allemand D."/>
            <person name="Aranda M."/>
        </authorList>
    </citation>
    <scope>NUCLEOTIDE SEQUENCE [LARGE SCALE GENOMIC DNA]</scope>
</reference>
<dbReference type="GO" id="GO:0004382">
    <property type="term" value="F:GDP phosphatase activity"/>
    <property type="evidence" value="ECO:0007669"/>
    <property type="project" value="TreeGrafter"/>
</dbReference>
<comment type="similarity">
    <text evidence="1 5">Belongs to the GDA1/CD39 NTPase family.</text>
</comment>
<keyword evidence="6" id="KW-0472">Membrane</keyword>
<dbReference type="Gene3D" id="3.30.420.150">
    <property type="entry name" value="Exopolyphosphatase. Domain 2"/>
    <property type="match status" value="1"/>
</dbReference>
<dbReference type="InterPro" id="IPR017853">
    <property type="entry name" value="GH"/>
</dbReference>
<evidence type="ECO:0000256" key="2">
    <source>
        <dbReference type="ARBA" id="ARBA00022801"/>
    </source>
</evidence>
<sequence length="484" mass="53201">MLSTDEEDNSPLIHRAEVRNSLSFVRDWAGCIVATFLIIMGITCIIVISVYKAKVKDEYGIVLDAGSTHTNMFVYKWTVNDVVKGTAVVKEIGECVVKDKDNEVAGISSYVSNPDEAGQSLQSCITSTAEKLIPSYLRNRSPIYLGATAGMRLLKEMDAAAASKILASVRKSLKSSPFMFKDDYARIISGEEEGLSSWITVNYLNGAFNNSQENSVRGSSQIIPLTVGALDMGGASTQITFTSPKAAQPSSKLKLYGTEYQLYTHSYLCYGKKEAEDRFYAQLVKESHSSTKVDNPCGPKGYRQNITLTSLWASPCVKGNTSNRITVTLVGTGNHTLCSKEVSKLFNFTSCGGNSSCSFDGVYQPTIDGKEFFAFSGYNTVIKDLNLTSNASLDQLQAATKNICEKSWDEEVLMPELYDLINTYKPEYLYVNGPHGPDTYWGSCNFFACLYDESPVKGIVLTNDRWCDNGCKCHHGGTFTCIDQ</sequence>
<dbReference type="Pfam" id="PF01150">
    <property type="entry name" value="GDA1_CD39"/>
    <property type="match status" value="1"/>
</dbReference>
<comment type="caution">
    <text evidence="7">The sequence shown here is derived from an EMBL/GenBank/DDBJ whole genome shotgun (WGS) entry which is preliminary data.</text>
</comment>
<dbReference type="AlphaFoldDB" id="A0A2B4S6S3"/>
<evidence type="ECO:0000313" key="7">
    <source>
        <dbReference type="EMBL" id="PFX24779.1"/>
    </source>
</evidence>
<gene>
    <name evidence="7" type="primary">ENTPD8</name>
    <name evidence="7" type="ORF">AWC38_SpisGene10597</name>
</gene>
<dbReference type="PROSITE" id="PS01238">
    <property type="entry name" value="GDA1_CD39_NTPASE"/>
    <property type="match status" value="1"/>
</dbReference>
<dbReference type="GO" id="GO:0005886">
    <property type="term" value="C:plasma membrane"/>
    <property type="evidence" value="ECO:0007669"/>
    <property type="project" value="TreeGrafter"/>
</dbReference>
<dbReference type="GO" id="GO:0004560">
    <property type="term" value="F:alpha-L-fucosidase activity"/>
    <property type="evidence" value="ECO:0007669"/>
    <property type="project" value="UniProtKB-EC"/>
</dbReference>
<dbReference type="PANTHER" id="PTHR11782">
    <property type="entry name" value="ADENOSINE/GUANOSINE DIPHOSPHATASE"/>
    <property type="match status" value="1"/>
</dbReference>
<dbReference type="STRING" id="50429.A0A2B4S6S3"/>
<dbReference type="OrthoDB" id="6372431at2759"/>
<dbReference type="PANTHER" id="PTHR11782:SF83">
    <property type="entry name" value="GUANOSINE-DIPHOSPHATASE"/>
    <property type="match status" value="1"/>
</dbReference>
<protein>
    <submittedName>
        <fullName evidence="7">Ectonucleoside triphosphate diphosphohydrolase 8</fullName>
    </submittedName>
</protein>
<dbReference type="Proteomes" id="UP000225706">
    <property type="component" value="Unassembled WGS sequence"/>
</dbReference>
<dbReference type="GO" id="GO:0045134">
    <property type="term" value="F:UDP phosphatase activity"/>
    <property type="evidence" value="ECO:0007669"/>
    <property type="project" value="TreeGrafter"/>
</dbReference>